<feature type="signal peptide" evidence="2">
    <location>
        <begin position="1"/>
        <end position="26"/>
    </location>
</feature>
<evidence type="ECO:0000256" key="1">
    <source>
        <dbReference type="SAM" id="MobiDB-lite"/>
    </source>
</evidence>
<feature type="non-terminal residue" evidence="3">
    <location>
        <position position="176"/>
    </location>
</feature>
<evidence type="ECO:0000313" key="4">
    <source>
        <dbReference type="Proteomes" id="UP000281549"/>
    </source>
</evidence>
<keyword evidence="2" id="KW-0732">Signal</keyword>
<feature type="compositionally biased region" description="Basic and acidic residues" evidence="1">
    <location>
        <begin position="166"/>
        <end position="176"/>
    </location>
</feature>
<name>A0A4P9YF47_ROZAC</name>
<protein>
    <submittedName>
        <fullName evidence="3">Uncharacterized protein</fullName>
    </submittedName>
</protein>
<gene>
    <name evidence="3" type="ORF">ROZALSC1DRAFT_23571</name>
</gene>
<dbReference type="Proteomes" id="UP000281549">
    <property type="component" value="Unassembled WGS sequence"/>
</dbReference>
<sequence>MKLLSTLLLPLFLSLIATSPAGTVNSQAINRSRISPWKSFKNFFKGKKKNTSSGSNTRSSNPSRQGQQGRHRSASSRYTSRAQDQGSLPSYEQATRQQVQRQGDTLPRYTTIDRRSPPIYEHATRQQAPSALRSAHGEAPPGYTTVDRSPNSRPFVNSKSDVSTTIKERYKIDSPD</sequence>
<reference evidence="4" key="1">
    <citation type="journal article" date="2018" name="Nat. Microbiol.">
        <title>Leveraging single-cell genomics to expand the fungal tree of life.</title>
        <authorList>
            <person name="Ahrendt S.R."/>
            <person name="Quandt C.A."/>
            <person name="Ciobanu D."/>
            <person name="Clum A."/>
            <person name="Salamov A."/>
            <person name="Andreopoulos B."/>
            <person name="Cheng J.F."/>
            <person name="Woyke T."/>
            <person name="Pelin A."/>
            <person name="Henrissat B."/>
            <person name="Reynolds N.K."/>
            <person name="Benny G.L."/>
            <person name="Smith M.E."/>
            <person name="James T.Y."/>
            <person name="Grigoriev I.V."/>
        </authorList>
    </citation>
    <scope>NUCLEOTIDE SEQUENCE [LARGE SCALE GENOMIC DNA]</scope>
    <source>
        <strain evidence="4">CSF55</strain>
    </source>
</reference>
<feature type="compositionally biased region" description="Polar residues" evidence="1">
    <location>
        <begin position="75"/>
        <end position="103"/>
    </location>
</feature>
<evidence type="ECO:0000256" key="2">
    <source>
        <dbReference type="SAM" id="SignalP"/>
    </source>
</evidence>
<accession>A0A4P9YF47</accession>
<feature type="compositionally biased region" description="Polar residues" evidence="1">
    <location>
        <begin position="146"/>
        <end position="165"/>
    </location>
</feature>
<feature type="chain" id="PRO_5020385258" evidence="2">
    <location>
        <begin position="27"/>
        <end position="176"/>
    </location>
</feature>
<proteinExistence type="predicted"/>
<feature type="compositionally biased region" description="Low complexity" evidence="1">
    <location>
        <begin position="51"/>
        <end position="61"/>
    </location>
</feature>
<feature type="region of interest" description="Disordered" evidence="1">
    <location>
        <begin position="45"/>
        <end position="176"/>
    </location>
</feature>
<evidence type="ECO:0000313" key="3">
    <source>
        <dbReference type="EMBL" id="RKP18087.1"/>
    </source>
</evidence>
<organism evidence="3 4">
    <name type="scientific">Rozella allomycis (strain CSF55)</name>
    <dbReference type="NCBI Taxonomy" id="988480"/>
    <lineage>
        <taxon>Eukaryota</taxon>
        <taxon>Fungi</taxon>
        <taxon>Fungi incertae sedis</taxon>
        <taxon>Cryptomycota</taxon>
        <taxon>Cryptomycota incertae sedis</taxon>
        <taxon>Rozella</taxon>
    </lineage>
</organism>
<dbReference type="EMBL" id="ML005565">
    <property type="protein sequence ID" value="RKP18087.1"/>
    <property type="molecule type" value="Genomic_DNA"/>
</dbReference>
<dbReference type="AlphaFoldDB" id="A0A4P9YF47"/>